<organism evidence="4 5">
    <name type="scientific">Gulosibacter chungangensis</name>
    <dbReference type="NCBI Taxonomy" id="979746"/>
    <lineage>
        <taxon>Bacteria</taxon>
        <taxon>Bacillati</taxon>
        <taxon>Actinomycetota</taxon>
        <taxon>Actinomycetes</taxon>
        <taxon>Micrococcales</taxon>
        <taxon>Microbacteriaceae</taxon>
        <taxon>Gulosibacter</taxon>
    </lineage>
</organism>
<dbReference type="InterPro" id="IPR025758">
    <property type="entry name" value="Fic/DOC_N"/>
</dbReference>
<evidence type="ECO:0000256" key="1">
    <source>
        <dbReference type="PIRSR" id="PIRSR640198-1"/>
    </source>
</evidence>
<dbReference type="InterPro" id="IPR003812">
    <property type="entry name" value="Fido"/>
</dbReference>
<dbReference type="Pfam" id="PF02661">
    <property type="entry name" value="Fic"/>
    <property type="match status" value="1"/>
</dbReference>
<keyword evidence="2" id="KW-0067">ATP-binding</keyword>
<dbReference type="InterPro" id="IPR036597">
    <property type="entry name" value="Fido-like_dom_sf"/>
</dbReference>
<keyword evidence="2" id="KW-0547">Nucleotide-binding</keyword>
<dbReference type="Proteomes" id="UP000433493">
    <property type="component" value="Unassembled WGS sequence"/>
</dbReference>
<feature type="domain" description="Fido" evidence="3">
    <location>
        <begin position="126"/>
        <end position="285"/>
    </location>
</feature>
<accession>A0A7J5BC01</accession>
<feature type="active site" evidence="1">
    <location>
        <position position="221"/>
    </location>
</feature>
<dbReference type="PROSITE" id="PS51459">
    <property type="entry name" value="FIDO"/>
    <property type="match status" value="1"/>
</dbReference>
<dbReference type="InterPro" id="IPR040198">
    <property type="entry name" value="Fido_containing"/>
</dbReference>
<evidence type="ECO:0000259" key="3">
    <source>
        <dbReference type="PROSITE" id="PS51459"/>
    </source>
</evidence>
<feature type="binding site" evidence="2">
    <location>
        <begin position="263"/>
        <end position="264"/>
    </location>
    <ligand>
        <name>ATP</name>
        <dbReference type="ChEBI" id="CHEBI:30616"/>
    </ligand>
</feature>
<keyword evidence="5" id="KW-1185">Reference proteome</keyword>
<sequence length="391" mass="43239">MGSLVPIHGTDTFDGPWEHRAFVPSPLPERAPELDGTAYMAVANARAALAALDSTARQLPNPQLLRYPTLRREAQSTSALEGTYAPLQSVLTADTDRPSTVAMTEILNYVRMAEFGFTEALRGRATSLSLLNSLQGILMQGTHLEEESGRVRESQVVIGRRDNAPPGELPVRASRFVPSPPGLPLEANLRDLADWMQVDRRTSIDPVVATAMAHYQFETLHPYRDGNGRLGRFLIVLQLLHEGVLAEPTLTVSPWFEARRSEYYDRLLAVSTDGAWNGYVTFFARGLDASAKQTLRQLNALVKVQGELKEQIRGSNLRADSYHSLVDLSIATTSFTVKAAADSLQLSPQRVRDLVGALVELNVLRPLNENSRNRRFYAPKVIEVLLDDEVA</sequence>
<dbReference type="AlphaFoldDB" id="A0A7J5BC01"/>
<evidence type="ECO:0000313" key="5">
    <source>
        <dbReference type="Proteomes" id="UP000433493"/>
    </source>
</evidence>
<dbReference type="PANTHER" id="PTHR13504:SF38">
    <property type="entry name" value="FIDO DOMAIN-CONTAINING PROTEIN"/>
    <property type="match status" value="1"/>
</dbReference>
<dbReference type="Pfam" id="PF13784">
    <property type="entry name" value="Fic_N"/>
    <property type="match status" value="1"/>
</dbReference>
<feature type="binding site" evidence="2">
    <location>
        <begin position="225"/>
        <end position="232"/>
    </location>
    <ligand>
        <name>ATP</name>
        <dbReference type="ChEBI" id="CHEBI:30616"/>
    </ligand>
</feature>
<dbReference type="PANTHER" id="PTHR13504">
    <property type="entry name" value="FIDO DOMAIN-CONTAINING PROTEIN DDB_G0283145"/>
    <property type="match status" value="1"/>
</dbReference>
<name>A0A7J5BC01_9MICO</name>
<dbReference type="Gene3D" id="1.10.3290.10">
    <property type="entry name" value="Fido-like domain"/>
    <property type="match status" value="1"/>
</dbReference>
<evidence type="ECO:0000313" key="4">
    <source>
        <dbReference type="EMBL" id="KAB1643290.1"/>
    </source>
</evidence>
<protein>
    <submittedName>
        <fullName evidence="4">Fic family protein</fullName>
    </submittedName>
</protein>
<dbReference type="GO" id="GO:0005524">
    <property type="term" value="F:ATP binding"/>
    <property type="evidence" value="ECO:0007669"/>
    <property type="project" value="UniProtKB-KW"/>
</dbReference>
<proteinExistence type="predicted"/>
<dbReference type="EMBL" id="WBKB01000004">
    <property type="protein sequence ID" value="KAB1643290.1"/>
    <property type="molecule type" value="Genomic_DNA"/>
</dbReference>
<dbReference type="SUPFAM" id="SSF140931">
    <property type="entry name" value="Fic-like"/>
    <property type="match status" value="1"/>
</dbReference>
<dbReference type="OrthoDB" id="9813719at2"/>
<reference evidence="4 5" key="1">
    <citation type="submission" date="2019-09" db="EMBL/GenBank/DDBJ databases">
        <title>Phylogeny of genus Pseudoclavibacter and closely related genus.</title>
        <authorList>
            <person name="Li Y."/>
        </authorList>
    </citation>
    <scope>NUCLEOTIDE SEQUENCE [LARGE SCALE GENOMIC DNA]</scope>
    <source>
        <strain evidence="4 5">KCTC 13959</strain>
    </source>
</reference>
<gene>
    <name evidence="4" type="ORF">F8O05_08200</name>
</gene>
<evidence type="ECO:0000256" key="2">
    <source>
        <dbReference type="PIRSR" id="PIRSR640198-2"/>
    </source>
</evidence>
<comment type="caution">
    <text evidence="4">The sequence shown here is derived from an EMBL/GenBank/DDBJ whole genome shotgun (WGS) entry which is preliminary data.</text>
</comment>